<sequence length="102" mass="12369">MSLRQLGNREQTLLNLYRNCQLGMTPTDFYAKWNVTHAQMAQICGCSESTVDRWFQQSRSSQLPESIYLRRLAEIDFLWEYYEQIPEELWQRLCRNERDRTL</sequence>
<evidence type="ECO:0000313" key="2">
    <source>
        <dbReference type="Proteomes" id="UP001464891"/>
    </source>
</evidence>
<keyword evidence="2" id="KW-1185">Reference proteome</keyword>
<reference evidence="1 2" key="1">
    <citation type="submission" date="2022-04" db="EMBL/GenBank/DDBJ databases">
        <title>Positive selection, recombination, and allopatry shape intraspecific diversity of widespread and dominant cyanobacteria.</title>
        <authorList>
            <person name="Wei J."/>
            <person name="Shu W."/>
            <person name="Hu C."/>
        </authorList>
    </citation>
    <scope>NUCLEOTIDE SEQUENCE [LARGE SCALE GENOMIC DNA]</scope>
    <source>
        <strain evidence="1 2">GB2-A4</strain>
    </source>
</reference>
<name>A0ABV0JC22_9CYAN</name>
<comment type="caution">
    <text evidence="1">The sequence shown here is derived from an EMBL/GenBank/DDBJ whole genome shotgun (WGS) entry which is preliminary data.</text>
</comment>
<dbReference type="RefSeq" id="WP_190439956.1">
    <property type="nucleotide sequence ID" value="NZ_JAMPKM010000014.1"/>
</dbReference>
<organism evidence="1 2">
    <name type="scientific">Trichocoleus desertorum GB2-A4</name>
    <dbReference type="NCBI Taxonomy" id="2933944"/>
    <lineage>
        <taxon>Bacteria</taxon>
        <taxon>Bacillati</taxon>
        <taxon>Cyanobacteriota</taxon>
        <taxon>Cyanophyceae</taxon>
        <taxon>Leptolyngbyales</taxon>
        <taxon>Trichocoleusaceae</taxon>
        <taxon>Trichocoleus</taxon>
    </lineage>
</organism>
<dbReference type="EMBL" id="JAMPKM010000014">
    <property type="protein sequence ID" value="MEP0819339.1"/>
    <property type="molecule type" value="Genomic_DNA"/>
</dbReference>
<gene>
    <name evidence="1" type="ORF">NC998_19750</name>
</gene>
<accession>A0ABV0JC22</accession>
<proteinExistence type="predicted"/>
<evidence type="ECO:0000313" key="1">
    <source>
        <dbReference type="EMBL" id="MEP0819339.1"/>
    </source>
</evidence>
<evidence type="ECO:0008006" key="3">
    <source>
        <dbReference type="Google" id="ProtNLM"/>
    </source>
</evidence>
<dbReference type="Proteomes" id="UP001464891">
    <property type="component" value="Unassembled WGS sequence"/>
</dbReference>
<protein>
    <recommendedName>
        <fullName evidence="3">Helix-turn-helix domain-containing protein</fullName>
    </recommendedName>
</protein>